<evidence type="ECO:0000256" key="1">
    <source>
        <dbReference type="SAM" id="MobiDB-lite"/>
    </source>
</evidence>
<keyword evidence="3" id="KW-1185">Reference proteome</keyword>
<reference evidence="2" key="1">
    <citation type="submission" date="2021-07" db="EMBL/GenBank/DDBJ databases">
        <authorList>
            <person name="Branca A.L. A."/>
        </authorList>
    </citation>
    <scope>NUCLEOTIDE SEQUENCE</scope>
</reference>
<accession>A0A9W4KMD9</accession>
<evidence type="ECO:0000313" key="2">
    <source>
        <dbReference type="EMBL" id="CAG8910107.1"/>
    </source>
</evidence>
<evidence type="ECO:0000313" key="3">
    <source>
        <dbReference type="Proteomes" id="UP001154252"/>
    </source>
</evidence>
<dbReference type="OrthoDB" id="4483326at2759"/>
<comment type="caution">
    <text evidence="2">The sequence shown here is derived from an EMBL/GenBank/DDBJ whole genome shotgun (WGS) entry which is preliminary data.</text>
</comment>
<sequence>MSYKTNYELYSRGSVDSRRSPPPPDELLSPLATLYPHVAALQPQYNPSSCTFTGYRDTGYWAAAYTTQPIDDSSMSMRPISDGRPCRFVSKLRRLLSRDDLRYRRGSSRATARTA</sequence>
<feature type="region of interest" description="Disordered" evidence="1">
    <location>
        <begin position="1"/>
        <end position="27"/>
    </location>
</feature>
<dbReference type="Proteomes" id="UP001154252">
    <property type="component" value="Unassembled WGS sequence"/>
</dbReference>
<proteinExistence type="predicted"/>
<organism evidence="2 3">
    <name type="scientific">Penicillium egyptiacum</name>
    <dbReference type="NCBI Taxonomy" id="1303716"/>
    <lineage>
        <taxon>Eukaryota</taxon>
        <taxon>Fungi</taxon>
        <taxon>Dikarya</taxon>
        <taxon>Ascomycota</taxon>
        <taxon>Pezizomycotina</taxon>
        <taxon>Eurotiomycetes</taxon>
        <taxon>Eurotiomycetidae</taxon>
        <taxon>Eurotiales</taxon>
        <taxon>Aspergillaceae</taxon>
        <taxon>Penicillium</taxon>
    </lineage>
</organism>
<dbReference type="EMBL" id="CAJVRC010000905">
    <property type="protein sequence ID" value="CAG8910107.1"/>
    <property type="molecule type" value="Genomic_DNA"/>
</dbReference>
<protein>
    <submittedName>
        <fullName evidence="2">Uncharacterized protein</fullName>
    </submittedName>
</protein>
<name>A0A9W4KMD9_9EURO</name>
<dbReference type="AlphaFoldDB" id="A0A9W4KMD9"/>
<gene>
    <name evidence="2" type="ORF">PEGY_LOCUS10910</name>
</gene>